<evidence type="ECO:0000259" key="9">
    <source>
        <dbReference type="PROSITE" id="PS50883"/>
    </source>
</evidence>
<comment type="subcellular location">
    <subcellularLocation>
        <location evidence="1">Membrane</location>
    </subcellularLocation>
</comment>
<dbReference type="PROSITE" id="PS50112">
    <property type="entry name" value="PAS"/>
    <property type="match status" value="1"/>
</dbReference>
<dbReference type="SMART" id="SM01079">
    <property type="entry name" value="CHASE"/>
    <property type="match status" value="1"/>
</dbReference>
<dbReference type="CDD" id="cd01948">
    <property type="entry name" value="EAL"/>
    <property type="match status" value="1"/>
</dbReference>
<proteinExistence type="predicted"/>
<accession>A0A1N7S0Y9</accession>
<dbReference type="PROSITE" id="PS50839">
    <property type="entry name" value="CHASE"/>
    <property type="match status" value="1"/>
</dbReference>
<dbReference type="SMART" id="SM00091">
    <property type="entry name" value="PAS"/>
    <property type="match status" value="1"/>
</dbReference>
<dbReference type="Gene3D" id="3.20.20.450">
    <property type="entry name" value="EAL domain"/>
    <property type="match status" value="1"/>
</dbReference>
<evidence type="ECO:0000259" key="6">
    <source>
        <dbReference type="PROSITE" id="PS50112"/>
    </source>
</evidence>
<dbReference type="FunFam" id="3.20.20.450:FF:000001">
    <property type="entry name" value="Cyclic di-GMP phosphodiesterase yahA"/>
    <property type="match status" value="1"/>
</dbReference>
<sequence>MNRARLILLPLLILLTGLAITWSVWDHERQAARRELLSEFNFALGDSVSRIEQRMATYEQMLRGVQGMFAARGSLDLQAFHGYIGAVNADANVSGEQAIGVVQWVPADRHDAHMADMRGRFGRRYAIDPPGERAGYAPVIGREPPLADGGTLLGYDAWANPVRRQAMERSRDSGLAVVSGKVQLASDAGAPPLPGFVMYLPIYMHGQPQDTVDERRAHLLGWVYAAFRMRDVLASLYGEQPPGLYLSIYDGTQPSSESLLYRSSEPKSREVISANEYLVVGGHDWTLSMTAQDDFKARFGHNAKLLIACTGTGLSLLLALLAWSLASGRSRAMRFASKMTAEVRESEAELRIAAVAFDSLEGMMVTDAKGTILRVNSAFTQCTGYTAEEVVGKNPRMLSSGRHDPAFFREMWDTIQRVGGWQGEIWDRRKNGEIYPKWLTITAVTAQDGRVTHYVGTHYDITERKLAEEQIKELAFFDALTHLPNRTLLRDRLRQVIALSAQNHTHGALLFVDLDNFKTLNDTLGHDKGDLLLSQVAYRLLSAVREGDTVARMGGDEFVIVLSDLSRNRDDAAAETEAAAEKVLVALSRTYHLDGTEFRTTASIGATLFTGHETSIDELLKQSDLAMYKSKESGRNAICFFDPAMQTVVMERAALEAALGRAIDEDQLLVHYQAQVFNGDRVTGAEALVRWQHPEHGLILPAEFIPLAEETGLILALGDKVLEMACRQLARWAARPDRAHLSIAVNVSVHQLREVNFVASVLDVLARTGADPSRLKLELTESVLVDNVEDIIRKMSLLRAKGVVFSLDDFGVGYSSLSYLKRLPLGQLKIDRSFVRDVLDDPNDAVIARAIVALAQSLGLGVIAEGVETEAQRRFLADAGCHAYQGYLFCRPLPIEGFEAFADTFDSQQWAVATP</sequence>
<dbReference type="Gene3D" id="3.30.450.20">
    <property type="entry name" value="PAS domain"/>
    <property type="match status" value="1"/>
</dbReference>
<dbReference type="GO" id="GO:0003824">
    <property type="term" value="F:catalytic activity"/>
    <property type="evidence" value="ECO:0007669"/>
    <property type="project" value="UniProtKB-ARBA"/>
</dbReference>
<dbReference type="InterPro" id="IPR001610">
    <property type="entry name" value="PAC"/>
</dbReference>
<feature type="domain" description="GGDEF" evidence="10">
    <location>
        <begin position="505"/>
        <end position="643"/>
    </location>
</feature>
<dbReference type="SUPFAM" id="SSF55785">
    <property type="entry name" value="PYP-like sensor domain (PAS domain)"/>
    <property type="match status" value="1"/>
</dbReference>
<dbReference type="NCBIfam" id="TIGR00254">
    <property type="entry name" value="GGDEF"/>
    <property type="match status" value="1"/>
</dbReference>
<evidence type="ECO:0000259" key="8">
    <source>
        <dbReference type="PROSITE" id="PS50839"/>
    </source>
</evidence>
<dbReference type="AlphaFoldDB" id="A0A1N7S0Y9"/>
<dbReference type="Pfam" id="PF00563">
    <property type="entry name" value="EAL"/>
    <property type="match status" value="1"/>
</dbReference>
<comment type="caution">
    <text evidence="11">The sequence shown here is derived from an EMBL/GenBank/DDBJ whole genome shotgun (WGS) entry which is preliminary data.</text>
</comment>
<dbReference type="PROSITE" id="PS50883">
    <property type="entry name" value="EAL"/>
    <property type="match status" value="1"/>
</dbReference>
<evidence type="ECO:0000256" key="3">
    <source>
        <dbReference type="ARBA" id="ARBA00022989"/>
    </source>
</evidence>
<dbReference type="OrthoDB" id="9813903at2"/>
<keyword evidence="12" id="KW-1185">Reference proteome</keyword>
<dbReference type="InterPro" id="IPR001633">
    <property type="entry name" value="EAL_dom"/>
</dbReference>
<keyword evidence="4 5" id="KW-0472">Membrane</keyword>
<dbReference type="SUPFAM" id="SSF141868">
    <property type="entry name" value="EAL domain-like"/>
    <property type="match status" value="1"/>
</dbReference>
<dbReference type="Pfam" id="PF00990">
    <property type="entry name" value="GGDEF"/>
    <property type="match status" value="1"/>
</dbReference>
<dbReference type="EMBL" id="CYGY02000026">
    <property type="protein sequence ID" value="SIT41060.1"/>
    <property type="molecule type" value="Genomic_DNA"/>
</dbReference>
<protein>
    <submittedName>
        <fullName evidence="11">Diguanylate cyclase/phosphodiesterase with PAS/PAC sensor</fullName>
    </submittedName>
</protein>
<feature type="transmembrane region" description="Helical" evidence="5">
    <location>
        <begin position="305"/>
        <end position="326"/>
    </location>
</feature>
<dbReference type="InterPro" id="IPR052155">
    <property type="entry name" value="Biofilm_reg_signaling"/>
</dbReference>
<dbReference type="InterPro" id="IPR000014">
    <property type="entry name" value="PAS"/>
</dbReference>
<dbReference type="SMART" id="SM00267">
    <property type="entry name" value="GGDEF"/>
    <property type="match status" value="1"/>
</dbReference>
<dbReference type="Gene3D" id="3.30.450.350">
    <property type="entry name" value="CHASE domain"/>
    <property type="match status" value="1"/>
</dbReference>
<dbReference type="PANTHER" id="PTHR44757">
    <property type="entry name" value="DIGUANYLATE CYCLASE DGCP"/>
    <property type="match status" value="1"/>
</dbReference>
<dbReference type="Pfam" id="PF13426">
    <property type="entry name" value="PAS_9"/>
    <property type="match status" value="1"/>
</dbReference>
<dbReference type="PROSITE" id="PS50113">
    <property type="entry name" value="PAC"/>
    <property type="match status" value="1"/>
</dbReference>
<evidence type="ECO:0000313" key="12">
    <source>
        <dbReference type="Proteomes" id="UP000195569"/>
    </source>
</evidence>
<keyword evidence="3 5" id="KW-1133">Transmembrane helix</keyword>
<dbReference type="SMART" id="SM00086">
    <property type="entry name" value="PAC"/>
    <property type="match status" value="1"/>
</dbReference>
<dbReference type="InterPro" id="IPR043128">
    <property type="entry name" value="Rev_trsase/Diguanyl_cyclase"/>
</dbReference>
<dbReference type="SUPFAM" id="SSF55073">
    <property type="entry name" value="Nucleotide cyclase"/>
    <property type="match status" value="1"/>
</dbReference>
<dbReference type="InterPro" id="IPR006189">
    <property type="entry name" value="CHASE_dom"/>
</dbReference>
<evidence type="ECO:0000256" key="4">
    <source>
        <dbReference type="ARBA" id="ARBA00023136"/>
    </source>
</evidence>
<dbReference type="GO" id="GO:0016020">
    <property type="term" value="C:membrane"/>
    <property type="evidence" value="ECO:0007669"/>
    <property type="project" value="UniProtKB-SubCell"/>
</dbReference>
<dbReference type="InterPro" id="IPR000160">
    <property type="entry name" value="GGDEF_dom"/>
</dbReference>
<dbReference type="RefSeq" id="WP_087734762.1">
    <property type="nucleotide sequence ID" value="NZ_CYGY02000026.1"/>
</dbReference>
<keyword evidence="2 5" id="KW-0812">Transmembrane</keyword>
<dbReference type="GO" id="GO:0007165">
    <property type="term" value="P:signal transduction"/>
    <property type="evidence" value="ECO:0007669"/>
    <property type="project" value="UniProtKB-ARBA"/>
</dbReference>
<feature type="domain" description="EAL" evidence="9">
    <location>
        <begin position="652"/>
        <end position="906"/>
    </location>
</feature>
<dbReference type="SMART" id="SM00052">
    <property type="entry name" value="EAL"/>
    <property type="match status" value="1"/>
</dbReference>
<evidence type="ECO:0000256" key="2">
    <source>
        <dbReference type="ARBA" id="ARBA00022692"/>
    </source>
</evidence>
<feature type="domain" description="PAS" evidence="6">
    <location>
        <begin position="348"/>
        <end position="394"/>
    </location>
</feature>
<evidence type="ECO:0000259" key="7">
    <source>
        <dbReference type="PROSITE" id="PS50113"/>
    </source>
</evidence>
<dbReference type="InterPro" id="IPR035965">
    <property type="entry name" value="PAS-like_dom_sf"/>
</dbReference>
<dbReference type="InterPro" id="IPR035919">
    <property type="entry name" value="EAL_sf"/>
</dbReference>
<feature type="domain" description="CHASE" evidence="8">
    <location>
        <begin position="136"/>
        <end position="288"/>
    </location>
</feature>
<reference evidence="11" key="1">
    <citation type="submission" date="2016-12" db="EMBL/GenBank/DDBJ databases">
        <authorList>
            <person name="Moulin L."/>
        </authorList>
    </citation>
    <scope>NUCLEOTIDE SEQUENCE [LARGE SCALE GENOMIC DNA]</scope>
    <source>
        <strain evidence="11">STM 7183</strain>
    </source>
</reference>
<dbReference type="CDD" id="cd00130">
    <property type="entry name" value="PAS"/>
    <property type="match status" value="1"/>
</dbReference>
<dbReference type="InterPro" id="IPR029787">
    <property type="entry name" value="Nucleotide_cyclase"/>
</dbReference>
<dbReference type="Proteomes" id="UP000195569">
    <property type="component" value="Unassembled WGS sequence"/>
</dbReference>
<gene>
    <name evidence="11" type="ORF">BN2476_260035</name>
</gene>
<feature type="domain" description="PAC" evidence="7">
    <location>
        <begin position="421"/>
        <end position="473"/>
    </location>
</feature>
<evidence type="ECO:0000256" key="1">
    <source>
        <dbReference type="ARBA" id="ARBA00004370"/>
    </source>
</evidence>
<name>A0A1N7S0Y9_9BURK</name>
<evidence type="ECO:0000259" key="10">
    <source>
        <dbReference type="PROSITE" id="PS50887"/>
    </source>
</evidence>
<dbReference type="Pfam" id="PF03924">
    <property type="entry name" value="CHASE"/>
    <property type="match status" value="1"/>
</dbReference>
<evidence type="ECO:0000313" key="11">
    <source>
        <dbReference type="EMBL" id="SIT41060.1"/>
    </source>
</evidence>
<evidence type="ECO:0000256" key="5">
    <source>
        <dbReference type="SAM" id="Phobius"/>
    </source>
</evidence>
<organism evidence="11 12">
    <name type="scientific">Paraburkholderia piptadeniae</name>
    <dbReference type="NCBI Taxonomy" id="1701573"/>
    <lineage>
        <taxon>Bacteria</taxon>
        <taxon>Pseudomonadati</taxon>
        <taxon>Pseudomonadota</taxon>
        <taxon>Betaproteobacteria</taxon>
        <taxon>Burkholderiales</taxon>
        <taxon>Burkholderiaceae</taxon>
        <taxon>Paraburkholderia</taxon>
    </lineage>
</organism>
<dbReference type="Gene3D" id="3.30.70.270">
    <property type="match status" value="1"/>
</dbReference>
<dbReference type="InterPro" id="IPR000700">
    <property type="entry name" value="PAS-assoc_C"/>
</dbReference>
<dbReference type="PANTHER" id="PTHR44757:SF2">
    <property type="entry name" value="BIOFILM ARCHITECTURE MAINTENANCE PROTEIN MBAA"/>
    <property type="match status" value="1"/>
</dbReference>
<dbReference type="InterPro" id="IPR042240">
    <property type="entry name" value="CHASE_sf"/>
</dbReference>
<dbReference type="CDD" id="cd01949">
    <property type="entry name" value="GGDEF"/>
    <property type="match status" value="1"/>
</dbReference>
<dbReference type="NCBIfam" id="TIGR00229">
    <property type="entry name" value="sensory_box"/>
    <property type="match status" value="1"/>
</dbReference>
<dbReference type="PROSITE" id="PS50887">
    <property type="entry name" value="GGDEF"/>
    <property type="match status" value="1"/>
</dbReference>